<feature type="compositionally biased region" description="Low complexity" evidence="1">
    <location>
        <begin position="54"/>
        <end position="72"/>
    </location>
</feature>
<feature type="compositionally biased region" description="Polar residues" evidence="1">
    <location>
        <begin position="44"/>
        <end position="53"/>
    </location>
</feature>
<dbReference type="PANTHER" id="PTHR37283:SF1">
    <property type="entry name" value="PH DOMAIN-CONTAINING PROTEIN YHR131C"/>
    <property type="match status" value="1"/>
</dbReference>
<dbReference type="OrthoDB" id="5865767at2759"/>
<organism evidence="3 4">
    <name type="scientific">Absidia repens</name>
    <dbReference type="NCBI Taxonomy" id="90262"/>
    <lineage>
        <taxon>Eukaryota</taxon>
        <taxon>Fungi</taxon>
        <taxon>Fungi incertae sedis</taxon>
        <taxon>Mucoromycota</taxon>
        <taxon>Mucoromycotina</taxon>
        <taxon>Mucoromycetes</taxon>
        <taxon>Mucorales</taxon>
        <taxon>Cunninghamellaceae</taxon>
        <taxon>Absidia</taxon>
    </lineage>
</organism>
<sequence length="377" mass="43182">MADPAHASSQQYHAAFQNTMNKAMVFIDRQLKSWPLETKRSCHQSDQPLTNRVSNRTHSTSSASTTAPSLISDFYTSSIPANDQQDGIEEEDDDDDCSSYSSSIHTPSNMSPPPYFTPPLPSPPSSSSSPKHLQFNTQPIRRIPKPVTKPRPMSMPILPAPDTVHTFSSLPPPNYGSDTIIEEDPYTQATQKWQNRRSCMILPREEEGCEDLPAYHCSVYKMAKVNLKMELCTAGKKINRRPWRRVYIELWGTVLRIYPLTWFWSVKAKEPMYTISLAGAEASRAYDYLKRPFVLRLNDYTGMQFLVQSSNLEEMVSWIEHLQSGINISLDLEERPMPKFLTLQPRRGIDTGILGARMVEIERRREQRRRNQQEILA</sequence>
<name>A0A1X2IWD7_9FUNG</name>
<dbReference type="PANTHER" id="PTHR37283">
    <property type="entry name" value="PH DOMAIN-CONTAINING PROTEIN YHR131C"/>
    <property type="match status" value="1"/>
</dbReference>
<feature type="region of interest" description="Disordered" evidence="1">
    <location>
        <begin position="39"/>
        <end position="152"/>
    </location>
</feature>
<dbReference type="Pfam" id="PF15410">
    <property type="entry name" value="PH_9"/>
    <property type="match status" value="1"/>
</dbReference>
<accession>A0A1X2IWD7</accession>
<proteinExistence type="predicted"/>
<keyword evidence="4" id="KW-1185">Reference proteome</keyword>
<feature type="compositionally biased region" description="Pro residues" evidence="1">
    <location>
        <begin position="110"/>
        <end position="124"/>
    </location>
</feature>
<dbReference type="Gene3D" id="2.30.29.30">
    <property type="entry name" value="Pleckstrin-homology domain (PH domain)/Phosphotyrosine-binding domain (PTB)"/>
    <property type="match status" value="1"/>
</dbReference>
<dbReference type="STRING" id="90262.A0A1X2IWD7"/>
<dbReference type="InterPro" id="IPR041681">
    <property type="entry name" value="PH_9"/>
</dbReference>
<evidence type="ECO:0000313" key="4">
    <source>
        <dbReference type="Proteomes" id="UP000193560"/>
    </source>
</evidence>
<dbReference type="PROSITE" id="PS50003">
    <property type="entry name" value="PH_DOMAIN"/>
    <property type="match status" value="1"/>
</dbReference>
<feature type="domain" description="PH" evidence="2">
    <location>
        <begin position="224"/>
        <end position="327"/>
    </location>
</feature>
<dbReference type="InterPro" id="IPR001849">
    <property type="entry name" value="PH_domain"/>
</dbReference>
<evidence type="ECO:0000313" key="3">
    <source>
        <dbReference type="EMBL" id="ORZ23350.1"/>
    </source>
</evidence>
<dbReference type="SUPFAM" id="SSF50729">
    <property type="entry name" value="PH domain-like"/>
    <property type="match status" value="1"/>
</dbReference>
<dbReference type="Proteomes" id="UP000193560">
    <property type="component" value="Unassembled WGS sequence"/>
</dbReference>
<feature type="compositionally biased region" description="Polar residues" evidence="1">
    <location>
        <begin position="74"/>
        <end position="85"/>
    </location>
</feature>
<evidence type="ECO:0000256" key="1">
    <source>
        <dbReference type="SAM" id="MobiDB-lite"/>
    </source>
</evidence>
<feature type="compositionally biased region" description="Acidic residues" evidence="1">
    <location>
        <begin position="86"/>
        <end position="97"/>
    </location>
</feature>
<dbReference type="AlphaFoldDB" id="A0A1X2IWD7"/>
<dbReference type="SMART" id="SM00233">
    <property type="entry name" value="PH"/>
    <property type="match status" value="1"/>
</dbReference>
<gene>
    <name evidence="3" type="ORF">BCR42DRAFT_404562</name>
</gene>
<reference evidence="3 4" key="1">
    <citation type="submission" date="2016-07" db="EMBL/GenBank/DDBJ databases">
        <title>Pervasive Adenine N6-methylation of Active Genes in Fungi.</title>
        <authorList>
            <consortium name="DOE Joint Genome Institute"/>
            <person name="Mondo S.J."/>
            <person name="Dannebaum R.O."/>
            <person name="Kuo R.C."/>
            <person name="Labutti K."/>
            <person name="Haridas S."/>
            <person name="Kuo A."/>
            <person name="Salamov A."/>
            <person name="Ahrendt S.R."/>
            <person name="Lipzen A."/>
            <person name="Sullivan W."/>
            <person name="Andreopoulos W.B."/>
            <person name="Clum A."/>
            <person name="Lindquist E."/>
            <person name="Daum C."/>
            <person name="Ramamoorthy G.K."/>
            <person name="Gryganskyi A."/>
            <person name="Culley D."/>
            <person name="Magnuson J.K."/>
            <person name="James T.Y."/>
            <person name="O'Malley M.A."/>
            <person name="Stajich J.E."/>
            <person name="Spatafora J.W."/>
            <person name="Visel A."/>
            <person name="Grigoriev I.V."/>
        </authorList>
    </citation>
    <scope>NUCLEOTIDE SEQUENCE [LARGE SCALE GENOMIC DNA]</scope>
    <source>
        <strain evidence="3 4">NRRL 1336</strain>
    </source>
</reference>
<dbReference type="InterPro" id="IPR011993">
    <property type="entry name" value="PH-like_dom_sf"/>
</dbReference>
<dbReference type="EMBL" id="MCGE01000003">
    <property type="protein sequence ID" value="ORZ23350.1"/>
    <property type="molecule type" value="Genomic_DNA"/>
</dbReference>
<comment type="caution">
    <text evidence="3">The sequence shown here is derived from an EMBL/GenBank/DDBJ whole genome shotgun (WGS) entry which is preliminary data.</text>
</comment>
<evidence type="ECO:0000259" key="2">
    <source>
        <dbReference type="PROSITE" id="PS50003"/>
    </source>
</evidence>
<protein>
    <recommendedName>
        <fullName evidence="2">PH domain-containing protein</fullName>
    </recommendedName>
</protein>